<accession>A0ABT9MNS6</accession>
<evidence type="ECO:0000313" key="5">
    <source>
        <dbReference type="Proteomes" id="UP001240984"/>
    </source>
</evidence>
<feature type="compositionally biased region" description="Low complexity" evidence="2">
    <location>
        <begin position="380"/>
        <end position="398"/>
    </location>
</feature>
<keyword evidence="3" id="KW-0472">Membrane</keyword>
<gene>
    <name evidence="4" type="ORF">J2S43_001223</name>
</gene>
<keyword evidence="5" id="KW-1185">Reference proteome</keyword>
<keyword evidence="3" id="KW-0812">Transmembrane</keyword>
<organism evidence="4 5">
    <name type="scientific">Catenuloplanes nepalensis</name>
    <dbReference type="NCBI Taxonomy" id="587533"/>
    <lineage>
        <taxon>Bacteria</taxon>
        <taxon>Bacillati</taxon>
        <taxon>Actinomycetota</taxon>
        <taxon>Actinomycetes</taxon>
        <taxon>Micromonosporales</taxon>
        <taxon>Micromonosporaceae</taxon>
        <taxon>Catenuloplanes</taxon>
    </lineage>
</organism>
<feature type="compositionally biased region" description="Acidic residues" evidence="2">
    <location>
        <begin position="472"/>
        <end position="482"/>
    </location>
</feature>
<protein>
    <submittedName>
        <fullName evidence="4">Uncharacterized protein</fullName>
    </submittedName>
</protein>
<feature type="compositionally biased region" description="Pro residues" evidence="2">
    <location>
        <begin position="401"/>
        <end position="418"/>
    </location>
</feature>
<keyword evidence="1" id="KW-0175">Coiled coil</keyword>
<feature type="transmembrane region" description="Helical" evidence="3">
    <location>
        <begin position="206"/>
        <end position="233"/>
    </location>
</feature>
<feature type="coiled-coil region" evidence="1">
    <location>
        <begin position="138"/>
        <end position="165"/>
    </location>
</feature>
<comment type="caution">
    <text evidence="4">The sequence shown here is derived from an EMBL/GenBank/DDBJ whole genome shotgun (WGS) entry which is preliminary data.</text>
</comment>
<feature type="region of interest" description="Disordered" evidence="2">
    <location>
        <begin position="1"/>
        <end position="24"/>
    </location>
</feature>
<evidence type="ECO:0000256" key="1">
    <source>
        <dbReference type="SAM" id="Coils"/>
    </source>
</evidence>
<dbReference type="RefSeq" id="WP_306827586.1">
    <property type="nucleotide sequence ID" value="NZ_JAUSRA010000001.1"/>
</dbReference>
<evidence type="ECO:0000313" key="4">
    <source>
        <dbReference type="EMBL" id="MDP9792711.1"/>
    </source>
</evidence>
<feature type="compositionally biased region" description="Basic and acidic residues" evidence="2">
    <location>
        <begin position="422"/>
        <end position="438"/>
    </location>
</feature>
<feature type="region of interest" description="Disordered" evidence="2">
    <location>
        <begin position="363"/>
        <end position="496"/>
    </location>
</feature>
<feature type="compositionally biased region" description="Basic and acidic residues" evidence="2">
    <location>
        <begin position="363"/>
        <end position="379"/>
    </location>
</feature>
<keyword evidence="3" id="KW-1133">Transmembrane helix</keyword>
<name>A0ABT9MNS6_9ACTN</name>
<sequence>MVRRHGSGFEVLGFAPGEDPAPGDPDLIRSFAARHEEVRDNALTGFRVLGRGGELEAGRGHAMDALRRALNSLPDKLRQTADSFGVAADAYRGYADALTSAQEQIDVLMDRALALGPLANTTQPELPADATDAQRTAAEDRQDDIDAARSGLDQLQAEAAAVRNSRLLAAENAADAVNEAARRAIPERGFFEKVGDFFQDFPFVQILIDLVIAAITIFFPVLGLALAGLALAIRTIGSIANGTFKLGSFLVDVLSLVPGGSLLRGGAAVTRTVKVPFAATKAGPISDRIVDMRASIAAVPNQHAALIATREISASIGLNTIEQGLNGEPLDFSTILIGAVATGGVSAGLQRFGDGKRRDLILNDPARRGDADPVADVDKPLPTTPTDKPLPVVPTDKPLPADRPLPPLPTDKPLPARPLPFDAEHDLDSIREDAKERVTLSVGDTVSKGIDDDKDPAGTDPEGLSGTVTDDGTNEDPAAEDENSARQIIRERDDDGTLVEGAEAVVAPVTGGVTGAVLTNPKVVEKGTDFVDFAKNIFKGRK</sequence>
<reference evidence="4 5" key="1">
    <citation type="submission" date="2023-07" db="EMBL/GenBank/DDBJ databases">
        <title>Sequencing the genomes of 1000 actinobacteria strains.</title>
        <authorList>
            <person name="Klenk H.-P."/>
        </authorList>
    </citation>
    <scope>NUCLEOTIDE SEQUENCE [LARGE SCALE GENOMIC DNA]</scope>
    <source>
        <strain evidence="4 5">DSM 44710</strain>
    </source>
</reference>
<dbReference type="EMBL" id="JAUSRA010000001">
    <property type="protein sequence ID" value="MDP9792711.1"/>
    <property type="molecule type" value="Genomic_DNA"/>
</dbReference>
<proteinExistence type="predicted"/>
<dbReference type="Proteomes" id="UP001240984">
    <property type="component" value="Unassembled WGS sequence"/>
</dbReference>
<evidence type="ECO:0000256" key="3">
    <source>
        <dbReference type="SAM" id="Phobius"/>
    </source>
</evidence>
<evidence type="ECO:0000256" key="2">
    <source>
        <dbReference type="SAM" id="MobiDB-lite"/>
    </source>
</evidence>